<proteinExistence type="predicted"/>
<reference evidence="2" key="2">
    <citation type="submission" date="2023-11" db="UniProtKB">
        <authorList>
            <consortium name="WormBaseParasite"/>
        </authorList>
    </citation>
    <scope>IDENTIFICATION</scope>
</reference>
<organism evidence="1 2">
    <name type="scientific">Trichobilharzia regenti</name>
    <name type="common">Nasal bird schistosome</name>
    <dbReference type="NCBI Taxonomy" id="157069"/>
    <lineage>
        <taxon>Eukaryota</taxon>
        <taxon>Metazoa</taxon>
        <taxon>Spiralia</taxon>
        <taxon>Lophotrochozoa</taxon>
        <taxon>Platyhelminthes</taxon>
        <taxon>Trematoda</taxon>
        <taxon>Digenea</taxon>
        <taxon>Strigeidida</taxon>
        <taxon>Schistosomatoidea</taxon>
        <taxon>Schistosomatidae</taxon>
        <taxon>Trichobilharzia</taxon>
    </lineage>
</organism>
<reference evidence="1" key="1">
    <citation type="submission" date="2022-06" db="EMBL/GenBank/DDBJ databases">
        <authorList>
            <person name="Berger JAMES D."/>
            <person name="Berger JAMES D."/>
        </authorList>
    </citation>
    <scope>NUCLEOTIDE SEQUENCE [LARGE SCALE GENOMIC DNA]</scope>
</reference>
<dbReference type="AlphaFoldDB" id="A0AA85IRC6"/>
<dbReference type="Proteomes" id="UP000050795">
    <property type="component" value="Unassembled WGS sequence"/>
</dbReference>
<accession>A0AA85IRC6</accession>
<keyword evidence="1" id="KW-1185">Reference proteome</keyword>
<evidence type="ECO:0000313" key="1">
    <source>
        <dbReference type="Proteomes" id="UP000050795"/>
    </source>
</evidence>
<evidence type="ECO:0000313" key="2">
    <source>
        <dbReference type="WBParaSite" id="TREG1_115130.2"/>
    </source>
</evidence>
<name>A0AA85IRC6_TRIRE</name>
<protein>
    <submittedName>
        <fullName evidence="2">Uncharacterized protein</fullName>
    </submittedName>
</protein>
<dbReference type="WBParaSite" id="TREG1_115130.2">
    <property type="protein sequence ID" value="TREG1_115130.2"/>
    <property type="gene ID" value="TREG1_115130"/>
</dbReference>
<dbReference type="Gene3D" id="3.30.360.10">
    <property type="entry name" value="Dihydrodipicolinate Reductase, domain 2"/>
    <property type="match status" value="1"/>
</dbReference>
<sequence length="498" mass="56190">MQMQMSPLNAVICGRNELTASVIRILRRNKYVNIVGYWCDSVKSQLHADVAGIKVIGGTFEDLLSNKEIHFLFLCDTPLNQQSFVSRLCDQIKCFQNSNVKQVSDLPYVIVFPPFSPNYDFELLKLFRNKVGVAMPLRRLLVSALLSRHINRNKQLKFSETYESVQLPAHWDLGNLEKIHIRLSTINLIENCEYSWLCESGNMGGGLLNIFCSSLIDLVYSLTGLQLTSVTCVCRTYGGSLSGRERSLRRISSEDYVTVLGELDVASVTESCKPVVVIVISSDIPFSEDVACKRSEVYSCDNHRFKLQVEICGSAGCFVADESERQISWTSRKSCLPKAKYVSDEYSTVRPKHDCNGFSHERPVQRVNDTELTNGKDHFESYSTGLVETQTNHFPRTRAISKPPFHIEKVNGITEVARLPLNDSTYNLESGEGVQYCQLSVIGESWSNWFSSLTTNLPSVESLIALPSHWSYIQSVIQALDKSARLRCWIDVQTGERM</sequence>